<keyword evidence="5" id="KW-0560">Oxidoreductase</keyword>
<evidence type="ECO:0000256" key="2">
    <source>
        <dbReference type="ARBA" id="ARBA00022485"/>
    </source>
</evidence>
<proteinExistence type="predicted"/>
<keyword evidence="10" id="KW-1185">Reference proteome</keyword>
<dbReference type="KEGG" id="nav:JQS30_11135"/>
<dbReference type="AlphaFoldDB" id="A0A895XRU8"/>
<dbReference type="PROSITE" id="PS51918">
    <property type="entry name" value="RADICAL_SAM"/>
    <property type="match status" value="1"/>
</dbReference>
<dbReference type="InterPro" id="IPR023885">
    <property type="entry name" value="4Fe4S-binding_SPASM_dom"/>
</dbReference>
<dbReference type="PANTHER" id="PTHR11228">
    <property type="entry name" value="RADICAL SAM DOMAIN PROTEIN"/>
    <property type="match status" value="1"/>
</dbReference>
<dbReference type="GO" id="GO:0046872">
    <property type="term" value="F:metal ion binding"/>
    <property type="evidence" value="ECO:0007669"/>
    <property type="project" value="UniProtKB-KW"/>
</dbReference>
<dbReference type="SUPFAM" id="SSF102114">
    <property type="entry name" value="Radical SAM enzymes"/>
    <property type="match status" value="1"/>
</dbReference>
<comment type="cofactor">
    <cofactor evidence="1">
        <name>[4Fe-4S] cluster</name>
        <dbReference type="ChEBI" id="CHEBI:49883"/>
    </cofactor>
</comment>
<dbReference type="NCBIfam" id="TIGR04085">
    <property type="entry name" value="rSAM_more_4Fe4S"/>
    <property type="match status" value="1"/>
</dbReference>
<evidence type="ECO:0000259" key="8">
    <source>
        <dbReference type="PROSITE" id="PS51918"/>
    </source>
</evidence>
<keyword evidence="7" id="KW-0411">Iron-sulfur</keyword>
<gene>
    <name evidence="9" type="ORF">JQS30_11135</name>
</gene>
<evidence type="ECO:0000313" key="9">
    <source>
        <dbReference type="EMBL" id="QSB04348.1"/>
    </source>
</evidence>
<dbReference type="GO" id="GO:0051539">
    <property type="term" value="F:4 iron, 4 sulfur cluster binding"/>
    <property type="evidence" value="ECO:0007669"/>
    <property type="project" value="UniProtKB-KW"/>
</dbReference>
<dbReference type="InterPro" id="IPR013785">
    <property type="entry name" value="Aldolase_TIM"/>
</dbReference>
<dbReference type="PROSITE" id="PS01305">
    <property type="entry name" value="MOAA_NIFB_PQQE"/>
    <property type="match status" value="1"/>
</dbReference>
<dbReference type="RefSeq" id="WP_213170345.1">
    <property type="nucleotide sequence ID" value="NZ_CP070496.1"/>
</dbReference>
<evidence type="ECO:0000256" key="6">
    <source>
        <dbReference type="ARBA" id="ARBA00023004"/>
    </source>
</evidence>
<evidence type="ECO:0000256" key="1">
    <source>
        <dbReference type="ARBA" id="ARBA00001966"/>
    </source>
</evidence>
<sequence length="421" mass="46282">MPNRIVWDKTGQRTYLVNAGKTRPVMSGSIGKVLAMARNASSSTTDQVHQAYPNAVESFSKAGWLGEDIVFREVSGGPHLRRMQIEVSLRCNLSCSYCYSVSGPFRKEAIGPDIVRPLIQQADQMGLLQIDFTGGEFLLEPNWRTYLEDARSYGMEVTVHTNGTLIKDAEAAFMKSIGISAVQVSLDSHIESVHDESRGHRGALKRTMRGLDALQEQGLDIKLSLMAHKGNLEYLGDTIEFMARRYPKTTLNVDRVIATGGALDYDNGLTAPEFWDFLRPYLADNVRAGKVCESANLLDFEPECGVAYSLVYVTASGEIAACPTLTSRESADFTGPDIRTVDLPTAWYDSEYFNSFRYTNCENVSKCAVGSACGGGCRSNAYVESGYVTAPDVMACNINKNSTVTFVDFPKRYLEGKFGAV</sequence>
<evidence type="ECO:0000313" key="10">
    <source>
        <dbReference type="Proteomes" id="UP000662939"/>
    </source>
</evidence>
<dbReference type="PANTHER" id="PTHR11228:SF7">
    <property type="entry name" value="PQQA PEPTIDE CYCLASE"/>
    <property type="match status" value="1"/>
</dbReference>
<reference evidence="9" key="1">
    <citation type="submission" date="2021-02" db="EMBL/GenBank/DDBJ databases">
        <title>Natronoglycomyces albus gen. nov., sp. nov, a haloalkaliphilic actinobacterium from a soda solonchak soil.</title>
        <authorList>
            <person name="Sorokin D.Y."/>
            <person name="Khijniak T.V."/>
            <person name="Zakharycheva A.P."/>
            <person name="Boueva O.V."/>
            <person name="Ariskina E.V."/>
            <person name="Hahnke R.L."/>
            <person name="Bunk B."/>
            <person name="Sproer C."/>
            <person name="Schumann P."/>
            <person name="Evtushenko L.I."/>
            <person name="Kublanov I.V."/>
        </authorList>
    </citation>
    <scope>NUCLEOTIDE SEQUENCE</scope>
    <source>
        <strain evidence="9">DSM 106290</strain>
    </source>
</reference>
<dbReference type="InterPro" id="IPR000385">
    <property type="entry name" value="MoaA_NifB_PqqE_Fe-S-bd_CS"/>
</dbReference>
<dbReference type="SFLD" id="SFLDG01067">
    <property type="entry name" value="SPASM/twitch_domain_containing"/>
    <property type="match status" value="1"/>
</dbReference>
<dbReference type="EMBL" id="CP070496">
    <property type="protein sequence ID" value="QSB04348.1"/>
    <property type="molecule type" value="Genomic_DNA"/>
</dbReference>
<keyword evidence="2" id="KW-0004">4Fe-4S</keyword>
<dbReference type="InterPro" id="IPR050377">
    <property type="entry name" value="Radical_SAM_PqqE_MftC-like"/>
</dbReference>
<protein>
    <submittedName>
        <fullName evidence="9">Radical SAM protein</fullName>
    </submittedName>
</protein>
<evidence type="ECO:0000256" key="3">
    <source>
        <dbReference type="ARBA" id="ARBA00022691"/>
    </source>
</evidence>
<dbReference type="Pfam" id="PF04055">
    <property type="entry name" value="Radical_SAM"/>
    <property type="match status" value="1"/>
</dbReference>
<dbReference type="Gene3D" id="3.20.20.70">
    <property type="entry name" value="Aldolase class I"/>
    <property type="match status" value="1"/>
</dbReference>
<feature type="domain" description="Radical SAM core" evidence="8">
    <location>
        <begin position="75"/>
        <end position="301"/>
    </location>
</feature>
<evidence type="ECO:0000256" key="4">
    <source>
        <dbReference type="ARBA" id="ARBA00022723"/>
    </source>
</evidence>
<keyword evidence="4" id="KW-0479">Metal-binding</keyword>
<accession>A0A895XRU8</accession>
<dbReference type="GO" id="GO:0016491">
    <property type="term" value="F:oxidoreductase activity"/>
    <property type="evidence" value="ECO:0007669"/>
    <property type="project" value="UniProtKB-KW"/>
</dbReference>
<name>A0A895XRU8_9ACTN</name>
<dbReference type="InterPro" id="IPR007197">
    <property type="entry name" value="rSAM"/>
</dbReference>
<organism evidence="9 10">
    <name type="scientific">Natronoglycomyces albus</name>
    <dbReference type="NCBI Taxonomy" id="2811108"/>
    <lineage>
        <taxon>Bacteria</taxon>
        <taxon>Bacillati</taxon>
        <taxon>Actinomycetota</taxon>
        <taxon>Actinomycetes</taxon>
        <taxon>Glycomycetales</taxon>
        <taxon>Glycomycetaceae</taxon>
        <taxon>Natronoglycomyces</taxon>
    </lineage>
</organism>
<keyword evidence="3" id="KW-0949">S-adenosyl-L-methionine</keyword>
<dbReference type="CDD" id="cd01335">
    <property type="entry name" value="Radical_SAM"/>
    <property type="match status" value="1"/>
</dbReference>
<dbReference type="Proteomes" id="UP000662939">
    <property type="component" value="Chromosome"/>
</dbReference>
<evidence type="ECO:0000256" key="7">
    <source>
        <dbReference type="ARBA" id="ARBA00023014"/>
    </source>
</evidence>
<evidence type="ECO:0000256" key="5">
    <source>
        <dbReference type="ARBA" id="ARBA00023002"/>
    </source>
</evidence>
<dbReference type="InterPro" id="IPR058240">
    <property type="entry name" value="rSAM_sf"/>
</dbReference>
<dbReference type="SFLD" id="SFLDG01386">
    <property type="entry name" value="main_SPASM_domain-containing"/>
    <property type="match status" value="1"/>
</dbReference>
<dbReference type="SFLD" id="SFLDS00029">
    <property type="entry name" value="Radical_SAM"/>
    <property type="match status" value="1"/>
</dbReference>
<keyword evidence="6" id="KW-0408">Iron</keyword>